<dbReference type="AlphaFoldDB" id="A0A6J6H5I7"/>
<accession>A0A6J6H5I7</accession>
<feature type="region of interest" description="Disordered" evidence="1">
    <location>
        <begin position="1"/>
        <end position="25"/>
    </location>
</feature>
<protein>
    <submittedName>
        <fullName evidence="2">Unannotated protein</fullName>
    </submittedName>
</protein>
<evidence type="ECO:0000313" key="2">
    <source>
        <dbReference type="EMBL" id="CAB4608927.1"/>
    </source>
</evidence>
<organism evidence="2">
    <name type="scientific">freshwater metagenome</name>
    <dbReference type="NCBI Taxonomy" id="449393"/>
    <lineage>
        <taxon>unclassified sequences</taxon>
        <taxon>metagenomes</taxon>
        <taxon>ecological metagenomes</taxon>
    </lineage>
</organism>
<reference evidence="2" key="1">
    <citation type="submission" date="2020-05" db="EMBL/GenBank/DDBJ databases">
        <authorList>
            <person name="Chiriac C."/>
            <person name="Salcher M."/>
            <person name="Ghai R."/>
            <person name="Kavagutti S V."/>
        </authorList>
    </citation>
    <scope>NUCLEOTIDE SEQUENCE</scope>
</reference>
<gene>
    <name evidence="2" type="ORF">UFOPK1827_01133</name>
</gene>
<dbReference type="EMBL" id="CAEZUO010000051">
    <property type="protein sequence ID" value="CAB4608927.1"/>
    <property type="molecule type" value="Genomic_DNA"/>
</dbReference>
<name>A0A6J6H5I7_9ZZZZ</name>
<proteinExistence type="predicted"/>
<sequence length="92" mass="10584">MRTDRGRTSHPSGCSLRHTRRDVQHLRAKRSNKCVDWRGIGNLKTKVTVQGLAIEISGFAVQKRHENAEVFAKVANRLLERHTEHAFDDHLM</sequence>
<evidence type="ECO:0000256" key="1">
    <source>
        <dbReference type="SAM" id="MobiDB-lite"/>
    </source>
</evidence>